<organism evidence="7 8">
    <name type="scientific">Dendrobium nobile</name>
    <name type="common">Orchid</name>
    <dbReference type="NCBI Taxonomy" id="94219"/>
    <lineage>
        <taxon>Eukaryota</taxon>
        <taxon>Viridiplantae</taxon>
        <taxon>Streptophyta</taxon>
        <taxon>Embryophyta</taxon>
        <taxon>Tracheophyta</taxon>
        <taxon>Spermatophyta</taxon>
        <taxon>Magnoliopsida</taxon>
        <taxon>Liliopsida</taxon>
        <taxon>Asparagales</taxon>
        <taxon>Orchidaceae</taxon>
        <taxon>Epidendroideae</taxon>
        <taxon>Malaxideae</taxon>
        <taxon>Dendrobiinae</taxon>
        <taxon>Dendrobium</taxon>
    </lineage>
</organism>
<dbReference type="PANTHER" id="PTHR31072">
    <property type="entry name" value="TRANSCRIPTION FACTOR TCP4-RELATED"/>
    <property type="match status" value="1"/>
</dbReference>
<dbReference type="PROSITE" id="PS51369">
    <property type="entry name" value="TCP"/>
    <property type="match status" value="1"/>
</dbReference>
<gene>
    <name evidence="7" type="ORF">KFK09_005925</name>
</gene>
<dbReference type="SMR" id="A0A8T3BX08"/>
<evidence type="ECO:0000256" key="5">
    <source>
        <dbReference type="ARBA" id="ARBA00023242"/>
    </source>
</evidence>
<dbReference type="OrthoDB" id="744480at2759"/>
<proteinExistence type="predicted"/>
<dbReference type="AlphaFoldDB" id="A0A8T3BX08"/>
<evidence type="ECO:0000256" key="2">
    <source>
        <dbReference type="ARBA" id="ARBA00023015"/>
    </source>
</evidence>
<comment type="subcellular location">
    <subcellularLocation>
        <location evidence="1">Nucleus</location>
    </subcellularLocation>
</comment>
<dbReference type="InterPro" id="IPR017887">
    <property type="entry name" value="TF_TCP_subgr"/>
</dbReference>
<keyword evidence="2" id="KW-0805">Transcription regulation</keyword>
<evidence type="ECO:0000259" key="6">
    <source>
        <dbReference type="PROSITE" id="PS51369"/>
    </source>
</evidence>
<evidence type="ECO:0000313" key="8">
    <source>
        <dbReference type="Proteomes" id="UP000829196"/>
    </source>
</evidence>
<dbReference type="GO" id="GO:0003700">
    <property type="term" value="F:DNA-binding transcription factor activity"/>
    <property type="evidence" value="ECO:0007669"/>
    <property type="project" value="InterPro"/>
</dbReference>
<protein>
    <recommendedName>
        <fullName evidence="6">TCP domain-containing protein</fullName>
    </recommendedName>
</protein>
<dbReference type="GO" id="GO:0043565">
    <property type="term" value="F:sequence-specific DNA binding"/>
    <property type="evidence" value="ECO:0007669"/>
    <property type="project" value="TreeGrafter"/>
</dbReference>
<dbReference type="Proteomes" id="UP000829196">
    <property type="component" value="Unassembled WGS sequence"/>
</dbReference>
<keyword evidence="3" id="KW-0238">DNA-binding</keyword>
<dbReference type="EMBL" id="JAGYWB010000005">
    <property type="protein sequence ID" value="KAI0523530.1"/>
    <property type="molecule type" value="Genomic_DNA"/>
</dbReference>
<accession>A0A8T3BX08</accession>
<comment type="caution">
    <text evidence="7">The sequence shown here is derived from an EMBL/GenBank/DDBJ whole genome shotgun (WGS) entry which is preliminary data.</text>
</comment>
<sequence length="302" mass="33970">MIRDSREKEVQIKQEEGTIDYTMQQTSKRLCSSIQNPRIMRVSQADHFGGKDRHSKISTMKGLRDRRVRLSIPTAIQVYDLQDKLGLNQPSKVVDWLISAAQNEIDRLPPPPLSPHGSSFIQFPPPAARTMDEQNLNCNSISSQAFSVNNTDPLMLISNNYLDDIQSFPKSTMNSFNSYHQMEPYVSQVGNNYSQVALQHDFHLDTASSSLPSSSSSPLALMQMETQLMMPSLFSSYLTSTNNFQTPNTFAQLLPWNSSSINFKQYIHHDEAAQQQENMRGTSTAVYKDSGAGYGYSAGDFF</sequence>
<evidence type="ECO:0000256" key="1">
    <source>
        <dbReference type="ARBA" id="ARBA00004123"/>
    </source>
</evidence>
<dbReference type="InterPro" id="IPR005333">
    <property type="entry name" value="Transcription_factor_TCP"/>
</dbReference>
<dbReference type="Pfam" id="PF03634">
    <property type="entry name" value="TCP"/>
    <property type="match status" value="1"/>
</dbReference>
<keyword evidence="5" id="KW-0539">Nucleus</keyword>
<evidence type="ECO:0000256" key="3">
    <source>
        <dbReference type="ARBA" id="ARBA00023125"/>
    </source>
</evidence>
<dbReference type="GO" id="GO:0005634">
    <property type="term" value="C:nucleus"/>
    <property type="evidence" value="ECO:0007669"/>
    <property type="project" value="UniProtKB-SubCell"/>
</dbReference>
<dbReference type="PANTHER" id="PTHR31072:SF268">
    <property type="entry name" value="TCP DOMAIN-CONTAINING PROTEIN"/>
    <property type="match status" value="1"/>
</dbReference>
<name>A0A8T3BX08_DENNO</name>
<keyword evidence="8" id="KW-1185">Reference proteome</keyword>
<reference evidence="7" key="1">
    <citation type="journal article" date="2022" name="Front. Genet.">
        <title>Chromosome-Scale Assembly of the Dendrobium nobile Genome Provides Insights Into the Molecular Mechanism of the Biosynthesis of the Medicinal Active Ingredient of Dendrobium.</title>
        <authorList>
            <person name="Xu Q."/>
            <person name="Niu S.-C."/>
            <person name="Li K.-L."/>
            <person name="Zheng P.-J."/>
            <person name="Zhang X.-J."/>
            <person name="Jia Y."/>
            <person name="Liu Y."/>
            <person name="Niu Y.-X."/>
            <person name="Yu L.-H."/>
            <person name="Chen D.-F."/>
            <person name="Zhang G.-Q."/>
        </authorList>
    </citation>
    <scope>NUCLEOTIDE SEQUENCE</scope>
    <source>
        <tissue evidence="7">Leaf</tissue>
    </source>
</reference>
<evidence type="ECO:0000256" key="4">
    <source>
        <dbReference type="ARBA" id="ARBA00023163"/>
    </source>
</evidence>
<keyword evidence="4" id="KW-0804">Transcription</keyword>
<evidence type="ECO:0000313" key="7">
    <source>
        <dbReference type="EMBL" id="KAI0523530.1"/>
    </source>
</evidence>
<feature type="domain" description="TCP" evidence="6">
    <location>
        <begin position="50"/>
        <end position="108"/>
    </location>
</feature>